<organism evidence="2 3">
    <name type="scientific">Aureliella helgolandensis</name>
    <dbReference type="NCBI Taxonomy" id="2527968"/>
    <lineage>
        <taxon>Bacteria</taxon>
        <taxon>Pseudomonadati</taxon>
        <taxon>Planctomycetota</taxon>
        <taxon>Planctomycetia</taxon>
        <taxon>Pirellulales</taxon>
        <taxon>Pirellulaceae</taxon>
        <taxon>Aureliella</taxon>
    </lineage>
</organism>
<dbReference type="KEGG" id="ahel:Q31a_12340"/>
<evidence type="ECO:0000313" key="3">
    <source>
        <dbReference type="Proteomes" id="UP000318017"/>
    </source>
</evidence>
<evidence type="ECO:0000313" key="2">
    <source>
        <dbReference type="EMBL" id="QDV22941.1"/>
    </source>
</evidence>
<feature type="region of interest" description="Disordered" evidence="1">
    <location>
        <begin position="1"/>
        <end position="20"/>
    </location>
</feature>
<sequence length="85" mass="9465">MKVLHESRREHTGTNGSNGFLDMATIQRRVAKIKNGWTADMVRARAEEGRRRRQELDSLVLHLMGDEGFADDEQNSGLGGLTLVG</sequence>
<proteinExistence type="predicted"/>
<dbReference type="EMBL" id="CP036298">
    <property type="protein sequence ID" value="QDV22941.1"/>
    <property type="molecule type" value="Genomic_DNA"/>
</dbReference>
<name>A0A518G2W5_9BACT</name>
<accession>A0A518G2W5</accession>
<dbReference type="RefSeq" id="WP_145075281.1">
    <property type="nucleotide sequence ID" value="NZ_CP036298.1"/>
</dbReference>
<dbReference type="AlphaFoldDB" id="A0A518G2W5"/>
<keyword evidence="3" id="KW-1185">Reference proteome</keyword>
<dbReference type="Proteomes" id="UP000318017">
    <property type="component" value="Chromosome"/>
</dbReference>
<gene>
    <name evidence="2" type="ORF">Q31a_12340</name>
</gene>
<protein>
    <submittedName>
        <fullName evidence="2">Uncharacterized protein</fullName>
    </submittedName>
</protein>
<evidence type="ECO:0000256" key="1">
    <source>
        <dbReference type="SAM" id="MobiDB-lite"/>
    </source>
</evidence>
<feature type="compositionally biased region" description="Basic and acidic residues" evidence="1">
    <location>
        <begin position="1"/>
        <end position="12"/>
    </location>
</feature>
<reference evidence="2 3" key="1">
    <citation type="submission" date="2019-02" db="EMBL/GenBank/DDBJ databases">
        <title>Deep-cultivation of Planctomycetes and their phenomic and genomic characterization uncovers novel biology.</title>
        <authorList>
            <person name="Wiegand S."/>
            <person name="Jogler M."/>
            <person name="Boedeker C."/>
            <person name="Pinto D."/>
            <person name="Vollmers J."/>
            <person name="Rivas-Marin E."/>
            <person name="Kohn T."/>
            <person name="Peeters S.H."/>
            <person name="Heuer A."/>
            <person name="Rast P."/>
            <person name="Oberbeckmann S."/>
            <person name="Bunk B."/>
            <person name="Jeske O."/>
            <person name="Meyerdierks A."/>
            <person name="Storesund J.E."/>
            <person name="Kallscheuer N."/>
            <person name="Luecker S."/>
            <person name="Lage O.M."/>
            <person name="Pohl T."/>
            <person name="Merkel B.J."/>
            <person name="Hornburger P."/>
            <person name="Mueller R.-W."/>
            <person name="Bruemmer F."/>
            <person name="Labrenz M."/>
            <person name="Spormann A.M."/>
            <person name="Op den Camp H."/>
            <person name="Overmann J."/>
            <person name="Amann R."/>
            <person name="Jetten M.S.M."/>
            <person name="Mascher T."/>
            <person name="Medema M.H."/>
            <person name="Devos D.P."/>
            <person name="Kaster A.-K."/>
            <person name="Ovreas L."/>
            <person name="Rohde M."/>
            <person name="Galperin M.Y."/>
            <person name="Jogler C."/>
        </authorList>
    </citation>
    <scope>NUCLEOTIDE SEQUENCE [LARGE SCALE GENOMIC DNA]</scope>
    <source>
        <strain evidence="2 3">Q31a</strain>
    </source>
</reference>